<dbReference type="STRING" id="653667.S9VY38"/>
<dbReference type="Pfam" id="PF00397">
    <property type="entry name" value="WW"/>
    <property type="match status" value="1"/>
</dbReference>
<feature type="domain" description="WW" evidence="2">
    <location>
        <begin position="7"/>
        <end position="42"/>
    </location>
</feature>
<feature type="compositionally biased region" description="Gly residues" evidence="1">
    <location>
        <begin position="183"/>
        <end position="213"/>
    </location>
</feature>
<feature type="region of interest" description="Disordered" evidence="1">
    <location>
        <begin position="114"/>
        <end position="260"/>
    </location>
</feature>
<dbReference type="InterPro" id="IPR036020">
    <property type="entry name" value="WW_dom_sf"/>
</dbReference>
<dbReference type="HOGENOM" id="CLU_1070214_0_0_1"/>
<organism evidence="3 4">
    <name type="scientific">Schizosaccharomyces cryophilus (strain OY26 / ATCC MYA-4695 / CBS 11777 / NBRC 106824 / NRRL Y48691)</name>
    <name type="common">Fission yeast</name>
    <dbReference type="NCBI Taxonomy" id="653667"/>
    <lineage>
        <taxon>Eukaryota</taxon>
        <taxon>Fungi</taxon>
        <taxon>Dikarya</taxon>
        <taxon>Ascomycota</taxon>
        <taxon>Taphrinomycotina</taxon>
        <taxon>Schizosaccharomycetes</taxon>
        <taxon>Schizosaccharomycetales</taxon>
        <taxon>Schizosaccharomycetaceae</taxon>
        <taxon>Schizosaccharomyces</taxon>
    </lineage>
</organism>
<dbReference type="Proteomes" id="UP000015464">
    <property type="component" value="Unassembled WGS sequence"/>
</dbReference>
<dbReference type="OrthoDB" id="2444812at2759"/>
<feature type="compositionally biased region" description="Polar residues" evidence="1">
    <location>
        <begin position="72"/>
        <end position="91"/>
    </location>
</feature>
<gene>
    <name evidence="3" type="ORF">SPOG_01855</name>
</gene>
<keyword evidence="4" id="KW-1185">Reference proteome</keyword>
<evidence type="ECO:0000256" key="1">
    <source>
        <dbReference type="SAM" id="MobiDB-lite"/>
    </source>
</evidence>
<proteinExistence type="predicted"/>
<evidence type="ECO:0000259" key="2">
    <source>
        <dbReference type="SMART" id="SM00456"/>
    </source>
</evidence>
<evidence type="ECO:0000313" key="4">
    <source>
        <dbReference type="Proteomes" id="UP000015464"/>
    </source>
</evidence>
<dbReference type="RefSeq" id="XP_013022413.1">
    <property type="nucleotide sequence ID" value="XM_013166959.1"/>
</dbReference>
<dbReference type="EMBL" id="KE546989">
    <property type="protein sequence ID" value="EPY52533.1"/>
    <property type="molecule type" value="Genomic_DNA"/>
</dbReference>
<dbReference type="AlphaFoldDB" id="S9VY38"/>
<dbReference type="SUPFAM" id="SSF51045">
    <property type="entry name" value="WW domain"/>
    <property type="match status" value="1"/>
</dbReference>
<dbReference type="OMA" id="DMGRFEG"/>
<dbReference type="GeneID" id="25036181"/>
<dbReference type="SMART" id="SM00456">
    <property type="entry name" value="WW"/>
    <property type="match status" value="1"/>
</dbReference>
<sequence>MYLTREGLPEGWVAQWDSQYKCYFYVNEKSENPTPQWECPVQGLNLPPPSSSPKETPTGERGLLDKLRPNHHSQPTYTQNNNQHSSSGLFSNPLVNKVGGFVAGGLAAKALESVMKHHHSDDHRPQQGAVPSAVGSGNGANFLSNMERPNDSLSGKPSSGFGAGGPANFQEGFGGHGHHGHHGGFGAPEGPGGFGGSGGFDGPGRFDGPGGFNSPGRFDSPGGFGGPGGFDGPGGFNSYGNDMGRFGGPGGFDGGRRSDW</sequence>
<dbReference type="CDD" id="cd00201">
    <property type="entry name" value="WW"/>
    <property type="match status" value="1"/>
</dbReference>
<dbReference type="InterPro" id="IPR001202">
    <property type="entry name" value="WW_dom"/>
</dbReference>
<protein>
    <submittedName>
        <fullName evidence="3">Fungal protein</fullName>
    </submittedName>
</protein>
<name>S9VY38_SCHCR</name>
<evidence type="ECO:0000313" key="3">
    <source>
        <dbReference type="EMBL" id="EPY52533.1"/>
    </source>
</evidence>
<feature type="region of interest" description="Disordered" evidence="1">
    <location>
        <begin position="34"/>
        <end position="91"/>
    </location>
</feature>
<dbReference type="Gene3D" id="2.20.70.10">
    <property type="match status" value="1"/>
</dbReference>
<accession>S9VY38</accession>
<reference evidence="3 4" key="1">
    <citation type="journal article" date="2011" name="Science">
        <title>Comparative functional genomics of the fission yeasts.</title>
        <authorList>
            <person name="Rhind N."/>
            <person name="Chen Z."/>
            <person name="Yassour M."/>
            <person name="Thompson D.A."/>
            <person name="Haas B.J."/>
            <person name="Habib N."/>
            <person name="Wapinski I."/>
            <person name="Roy S."/>
            <person name="Lin M.F."/>
            <person name="Heiman D.I."/>
            <person name="Young S.K."/>
            <person name="Furuya K."/>
            <person name="Guo Y."/>
            <person name="Pidoux A."/>
            <person name="Chen H.M."/>
            <person name="Robbertse B."/>
            <person name="Goldberg J.M."/>
            <person name="Aoki K."/>
            <person name="Bayne E.H."/>
            <person name="Berlin A.M."/>
            <person name="Desjardins C.A."/>
            <person name="Dobbs E."/>
            <person name="Dukaj L."/>
            <person name="Fan L."/>
            <person name="FitzGerald M.G."/>
            <person name="French C."/>
            <person name="Gujja S."/>
            <person name="Hansen K."/>
            <person name="Keifenheim D."/>
            <person name="Levin J.Z."/>
            <person name="Mosher R.A."/>
            <person name="Mueller C.A."/>
            <person name="Pfiffner J."/>
            <person name="Priest M."/>
            <person name="Russ C."/>
            <person name="Smialowska A."/>
            <person name="Swoboda P."/>
            <person name="Sykes S.M."/>
            <person name="Vaughn M."/>
            <person name="Vengrova S."/>
            <person name="Yoder R."/>
            <person name="Zeng Q."/>
            <person name="Allshire R."/>
            <person name="Baulcombe D."/>
            <person name="Birren B.W."/>
            <person name="Brown W."/>
            <person name="Ekwall K."/>
            <person name="Kellis M."/>
            <person name="Leatherwood J."/>
            <person name="Levin H."/>
            <person name="Margalit H."/>
            <person name="Martienssen R."/>
            <person name="Nieduszynski C.A."/>
            <person name="Spatafora J.W."/>
            <person name="Friedman N."/>
            <person name="Dalgaard J.Z."/>
            <person name="Baumann P."/>
            <person name="Niki H."/>
            <person name="Regev A."/>
            <person name="Nusbaum C."/>
        </authorList>
    </citation>
    <scope>NUCLEOTIDE SEQUENCE [LARGE SCALE GENOMIC DNA]</scope>
    <source>
        <strain evidence="4">OY26 / ATCC MYA-4695 / CBS 11777 / NBRC 106824 / NRRL Y48691</strain>
    </source>
</reference>
<feature type="compositionally biased region" description="Gly residues" evidence="1">
    <location>
        <begin position="222"/>
        <end position="237"/>
    </location>
</feature>